<evidence type="ECO:0000259" key="4">
    <source>
        <dbReference type="PROSITE" id="PS51089"/>
    </source>
</evidence>
<accession>A0A8C9JTX7</accession>
<dbReference type="Ensembl" id="ENSPTIT00000016649.1">
    <property type="protein sequence ID" value="ENSPTIP00000012619.1"/>
    <property type="gene ID" value="ENSPTIG00000012492.1"/>
</dbReference>
<feature type="region of interest" description="Disordered" evidence="3">
    <location>
        <begin position="306"/>
        <end position="338"/>
    </location>
</feature>
<sequence length="1780" mass="199274">MHRKERIARRLEGIETDTQPILLQSCTGLVTHRLLEEDTPRYMRATDPASPHTGRSNEEEDTSDSSVEKQTRSKLYPETPGVHADASCGSALMDAPALESKAERIARYKAERRRQLAEKYGLALDSEADSESLSRYTKSRKDADAADRRGGKGDRQAEPGKDSSSLYSRPCVAESKDYALHGSDGLSDTEVLLNVENQRRGQEPSAPAQARDLAPTVDGSSSFQFSGRDCTAFSDVPRSPKQMHAVPPASPSHSAGDPPLPISPPFFSRCSVSILWPFADEEKVDERAKLSVAAKRLLFREMEKSFDEKNVPKRRSRNPAVEQRLRRLQDRSHTQPVTTEEVAIAATLQASAHHKALARDQANEARDSTEQGEPDSSTLSLAEKLALFNKLSQPVSKAISTRNRIDMRQRRMNARYQTQPVTLGEVEQVQSGKLIPFSPTVNTSVSTVASTVPPMYAGDLRPKPSVDDIPGATDYRLPSSIENSESPVRSILKSQAWQPSAEGSGSRGMLREFGETESKRVLTGGDGGKAYGSCEEAEPSCPTLNRVWEGDSHKEPKDAVPRRGSLELAHPPVAHLGDELKEFSMAKSIAQGRPDLRDRQLFEEKVDVENVPRRKFSLRAADFGEPASEQTGTAAGKTGAQAATPVSRKQQEPSEQALERYSKSPGAMFAAGEIKAPAVEGILDSASKTMSIKERLALLRKSGEEDWKNRLSRKQEYGKASIAGGLHVQETEQSLKKKRVTESRESQMTIEERKHLITVREEAWKTKGKGAANDSTQFTVAGRMVKKGLASPTAITPVASPICNKTRGTTPVSKPLEDIEARPDMQLESDLKLDRLETFLRRLNNKVGGMQETVLTVTGKSVKEVMKLDDDETFARFYRSMDYTLPRSPVELDEDFDVIFDPYAPKLTSSVAEHKRAVRPKRRVQASKNPLKMLAAREDLLQEYTEQRLNVAFMESKRMKVEKMSSNSNFSEVTLAGLASKENFSNVSLRSVNLTEQNSNNSAVPYKKLMLLQIKGRRHVQTRLVEPRASSLNSGDCFLLLSPHHCFLWVGEFANVIEKAKASELAGLIQTKRELGCRATYIQTIEEGINTHTHAAKDFWKLLGGQTSYQSAGDPKEDELYETAIIETNCIYRLMDDKLVPDDDYWGKIPKCSLLQSKEVLVFDFGSEVYVWHGKEVTLAQRKIAFQLAKHLWNGTFDYENCDINPLDPGECNPLIPRKGQGRPDWAIFGRLTEHNETILFKEKFLDWTELKRPNEKNASELAQQKEDPRAEAKAYDVARMVPVPQTTTSTVLDGVNIGRGYGLVEGDDRRQFEITSVSVDVWHILEFDYSRLPKQSIGQFHEGDAYVVKWKYMVSTAVGSRQKGEHSARVAGKEKCVYFFWQGRQSTVSEKGTSALMTVELDEERGAQVQVLQGKEPPCFLQCFQGGMVVHSGRREEEEENAQSEWRLYCVRGEVPVEGNLLEVACHCSSLRSRTSMVVLNVNKALIYLWHGCKAQAHTKEVGRTAANKIKEQCPLEAGLHSSSKVTIHECDEGSEPLGFWDALGRRDRKAYDCMLQDPGNFNFTPRLFILSSSSGDFSATEFMYPARDPSVVNSMPFLQEDLYSAPQPALFLVDNHHEVYLWQGWWPIENKITGSARIRWASDRKSAMETVLQYCKGKNIKRPPPKSYLIHAGLEPLTFTNMFPSWEHREDIAEITEMDTEVSNQITLVEDVLAKLCKTIYPLADLLARPLPEGVDPLKLEIYLTDEDFEFALDMTREEYNALPAWKQVNLKKAKGLF</sequence>
<dbReference type="CDD" id="cd11288">
    <property type="entry name" value="gelsolin_S5_like"/>
    <property type="match status" value="1"/>
</dbReference>
<dbReference type="InterPro" id="IPR007123">
    <property type="entry name" value="Gelsolin-like_dom"/>
</dbReference>
<dbReference type="GO" id="GO:0008154">
    <property type="term" value="P:actin polymerization or depolymerization"/>
    <property type="evidence" value="ECO:0007669"/>
    <property type="project" value="TreeGrafter"/>
</dbReference>
<dbReference type="GO" id="GO:0030496">
    <property type="term" value="C:midbody"/>
    <property type="evidence" value="ECO:0007669"/>
    <property type="project" value="UniProtKB-SubCell"/>
</dbReference>
<dbReference type="PANTHER" id="PTHR11977">
    <property type="entry name" value="VILLIN"/>
    <property type="match status" value="1"/>
</dbReference>
<dbReference type="Proteomes" id="UP000675900">
    <property type="component" value="Unassembled WGS sequence"/>
</dbReference>
<feature type="compositionally biased region" description="Basic and acidic residues" evidence="3">
    <location>
        <begin position="357"/>
        <end position="369"/>
    </location>
</feature>
<dbReference type="GO" id="GO:0042995">
    <property type="term" value="C:cell projection"/>
    <property type="evidence" value="ECO:0007669"/>
    <property type="project" value="UniProtKB-SubCell"/>
</dbReference>
<dbReference type="SUPFAM" id="SSF55753">
    <property type="entry name" value="Actin depolymerizing proteins"/>
    <property type="match status" value="5"/>
</dbReference>
<evidence type="ECO:0000256" key="1">
    <source>
        <dbReference type="ARBA" id="ARBA00008418"/>
    </source>
</evidence>
<dbReference type="SMART" id="SM00153">
    <property type="entry name" value="VHP"/>
    <property type="match status" value="1"/>
</dbReference>
<feature type="region of interest" description="Disordered" evidence="3">
    <location>
        <begin position="459"/>
        <end position="570"/>
    </location>
</feature>
<feature type="compositionally biased region" description="Polar residues" evidence="3">
    <location>
        <begin position="480"/>
        <end position="503"/>
    </location>
</feature>
<dbReference type="GO" id="GO:0032154">
    <property type="term" value="C:cleavage furrow"/>
    <property type="evidence" value="ECO:0007669"/>
    <property type="project" value="UniProtKB-SubCell"/>
</dbReference>
<dbReference type="SMART" id="SM00262">
    <property type="entry name" value="GEL"/>
    <property type="match status" value="4"/>
</dbReference>
<evidence type="ECO:0000256" key="2">
    <source>
        <dbReference type="ARBA" id="ARBA00023203"/>
    </source>
</evidence>
<dbReference type="GO" id="GO:0005634">
    <property type="term" value="C:nucleus"/>
    <property type="evidence" value="ECO:0007669"/>
    <property type="project" value="UniProtKB-ARBA"/>
</dbReference>
<dbReference type="InterPro" id="IPR007122">
    <property type="entry name" value="Villin/Gelsolin"/>
</dbReference>
<reference evidence="5" key="2">
    <citation type="submission" date="2025-09" db="UniProtKB">
        <authorList>
            <consortium name="Ensembl"/>
        </authorList>
    </citation>
    <scope>IDENTIFICATION</scope>
</reference>
<feature type="region of interest" description="Disordered" evidence="3">
    <location>
        <begin position="126"/>
        <end position="168"/>
    </location>
</feature>
<reference evidence="5" key="1">
    <citation type="submission" date="2025-08" db="UniProtKB">
        <authorList>
            <consortium name="Ensembl"/>
        </authorList>
    </citation>
    <scope>IDENTIFICATION</scope>
</reference>
<keyword evidence="2" id="KW-0009">Actin-binding</keyword>
<feature type="compositionally biased region" description="Basic and acidic residues" evidence="3">
    <location>
        <begin position="649"/>
        <end position="662"/>
    </location>
</feature>
<dbReference type="InterPro" id="IPR029006">
    <property type="entry name" value="ADF-H/Gelsolin-like_dom_sf"/>
</dbReference>
<organism evidence="5 6">
    <name type="scientific">Panthera tigris altaica</name>
    <name type="common">Siberian tiger</name>
    <dbReference type="NCBI Taxonomy" id="74533"/>
    <lineage>
        <taxon>Eukaryota</taxon>
        <taxon>Metazoa</taxon>
        <taxon>Chordata</taxon>
        <taxon>Craniata</taxon>
        <taxon>Vertebrata</taxon>
        <taxon>Euteleostomi</taxon>
        <taxon>Mammalia</taxon>
        <taxon>Eutheria</taxon>
        <taxon>Laurasiatheria</taxon>
        <taxon>Carnivora</taxon>
        <taxon>Feliformia</taxon>
        <taxon>Felidae</taxon>
        <taxon>Pantherinae</taxon>
        <taxon>Panthera</taxon>
    </lineage>
</organism>
<dbReference type="GO" id="GO:0002102">
    <property type="term" value="C:podosome"/>
    <property type="evidence" value="ECO:0007669"/>
    <property type="project" value="UniProtKB-SubCell"/>
</dbReference>
<dbReference type="SUPFAM" id="SSF47050">
    <property type="entry name" value="VHP, Villin headpiece domain"/>
    <property type="match status" value="1"/>
</dbReference>
<name>A0A8C9JTX7_PANTA</name>
<feature type="compositionally biased region" description="Low complexity" evidence="3">
    <location>
        <begin position="630"/>
        <end position="644"/>
    </location>
</feature>
<dbReference type="GO" id="GO:0061061">
    <property type="term" value="P:muscle structure development"/>
    <property type="evidence" value="ECO:0007669"/>
    <property type="project" value="UniProtKB-ARBA"/>
</dbReference>
<dbReference type="CDD" id="cd11289">
    <property type="entry name" value="gelsolin_S2_like"/>
    <property type="match status" value="1"/>
</dbReference>
<dbReference type="GO" id="GO:0005546">
    <property type="term" value="F:phosphatidylinositol-4,5-bisphosphate binding"/>
    <property type="evidence" value="ECO:0007669"/>
    <property type="project" value="TreeGrafter"/>
</dbReference>
<dbReference type="GO" id="GO:0043034">
    <property type="term" value="C:costamere"/>
    <property type="evidence" value="ECO:0007669"/>
    <property type="project" value="UniProtKB-ARBA"/>
</dbReference>
<feature type="compositionally biased region" description="Basic and acidic residues" evidence="3">
    <location>
        <begin position="548"/>
        <end position="565"/>
    </location>
</feature>
<feature type="compositionally biased region" description="Basic and acidic residues" evidence="3">
    <location>
        <begin position="323"/>
        <end position="333"/>
    </location>
</feature>
<evidence type="ECO:0000256" key="3">
    <source>
        <dbReference type="SAM" id="MobiDB-lite"/>
    </source>
</evidence>
<dbReference type="PROSITE" id="PS51089">
    <property type="entry name" value="HP"/>
    <property type="match status" value="1"/>
</dbReference>
<feature type="compositionally biased region" description="Basic and acidic residues" evidence="3">
    <location>
        <begin position="139"/>
        <end position="161"/>
    </location>
</feature>
<dbReference type="CDD" id="cd11293">
    <property type="entry name" value="gelsolin_S4_like"/>
    <property type="match status" value="1"/>
</dbReference>
<evidence type="ECO:0000313" key="6">
    <source>
        <dbReference type="Proteomes" id="UP000675900"/>
    </source>
</evidence>
<dbReference type="PRINTS" id="PR00597">
    <property type="entry name" value="GELSOLIN"/>
</dbReference>
<dbReference type="GO" id="GO:0051014">
    <property type="term" value="P:actin filament severing"/>
    <property type="evidence" value="ECO:0007669"/>
    <property type="project" value="TreeGrafter"/>
</dbReference>
<feature type="region of interest" description="Disordered" evidence="3">
    <location>
        <begin position="198"/>
        <end position="258"/>
    </location>
</feature>
<dbReference type="Gene3D" id="1.10.950.10">
    <property type="entry name" value="Villin headpiece domain"/>
    <property type="match status" value="1"/>
</dbReference>
<evidence type="ECO:0000313" key="5">
    <source>
        <dbReference type="Ensembl" id="ENSPTIP00000012619.1"/>
    </source>
</evidence>
<dbReference type="Pfam" id="PF02209">
    <property type="entry name" value="VHP"/>
    <property type="match status" value="1"/>
</dbReference>
<protein>
    <submittedName>
        <fullName evidence="5">Supervillin</fullName>
    </submittedName>
</protein>
<dbReference type="Pfam" id="PF00626">
    <property type="entry name" value="Gelsolin"/>
    <property type="match status" value="1"/>
</dbReference>
<keyword evidence="6" id="KW-1185">Reference proteome</keyword>
<dbReference type="Gene3D" id="3.40.20.10">
    <property type="entry name" value="Severin"/>
    <property type="match status" value="5"/>
</dbReference>
<dbReference type="InterPro" id="IPR036886">
    <property type="entry name" value="Villin_headpiece_dom_sf"/>
</dbReference>
<dbReference type="InterPro" id="IPR003128">
    <property type="entry name" value="Villin_headpiece"/>
</dbReference>
<gene>
    <name evidence="5" type="primary">SVIL</name>
</gene>
<feature type="region of interest" description="Disordered" evidence="3">
    <location>
        <begin position="619"/>
        <end position="662"/>
    </location>
</feature>
<proteinExistence type="inferred from homology"/>
<feature type="domain" description="HP" evidence="4">
    <location>
        <begin position="1717"/>
        <end position="1780"/>
    </location>
</feature>
<comment type="similarity">
    <text evidence="1">Belongs to the villin/gelsolin family.</text>
</comment>
<feature type="region of interest" description="Disordered" evidence="3">
    <location>
        <begin position="353"/>
        <end position="378"/>
    </location>
</feature>
<feature type="region of interest" description="Disordered" evidence="3">
    <location>
        <begin position="37"/>
        <end position="82"/>
    </location>
</feature>
<feature type="compositionally biased region" description="Basic and acidic residues" evidence="3">
    <location>
        <begin position="509"/>
        <end position="520"/>
    </location>
</feature>
<dbReference type="GO" id="GO:0051015">
    <property type="term" value="F:actin filament binding"/>
    <property type="evidence" value="ECO:0007669"/>
    <property type="project" value="InterPro"/>
</dbReference>
<dbReference type="GeneTree" id="ENSGT00940000154653"/>
<dbReference type="PANTHER" id="PTHR11977:SF45">
    <property type="entry name" value="SUPERVILLIN"/>
    <property type="match status" value="1"/>
</dbReference>
<dbReference type="GO" id="GO:0051016">
    <property type="term" value="P:barbed-end actin filament capping"/>
    <property type="evidence" value="ECO:0007669"/>
    <property type="project" value="TreeGrafter"/>
</dbReference>
<dbReference type="CDD" id="cd11280">
    <property type="entry name" value="gelsolin_like"/>
    <property type="match status" value="1"/>
</dbReference>